<name>A0AAF0QL52_SOLVR</name>
<proteinExistence type="predicted"/>
<dbReference type="EMBL" id="CP133615">
    <property type="protein sequence ID" value="WMV25306.1"/>
    <property type="molecule type" value="Genomic_DNA"/>
</dbReference>
<evidence type="ECO:0000313" key="1">
    <source>
        <dbReference type="EMBL" id="WMV25306.1"/>
    </source>
</evidence>
<gene>
    <name evidence="1" type="ORF">MTR67_018691</name>
</gene>
<organism evidence="1 2">
    <name type="scientific">Solanum verrucosum</name>
    <dbReference type="NCBI Taxonomy" id="315347"/>
    <lineage>
        <taxon>Eukaryota</taxon>
        <taxon>Viridiplantae</taxon>
        <taxon>Streptophyta</taxon>
        <taxon>Embryophyta</taxon>
        <taxon>Tracheophyta</taxon>
        <taxon>Spermatophyta</taxon>
        <taxon>Magnoliopsida</taxon>
        <taxon>eudicotyledons</taxon>
        <taxon>Gunneridae</taxon>
        <taxon>Pentapetalae</taxon>
        <taxon>asterids</taxon>
        <taxon>lamiids</taxon>
        <taxon>Solanales</taxon>
        <taxon>Solanaceae</taxon>
        <taxon>Solanoideae</taxon>
        <taxon>Solaneae</taxon>
        <taxon>Solanum</taxon>
    </lineage>
</organism>
<evidence type="ECO:0000313" key="2">
    <source>
        <dbReference type="Proteomes" id="UP001234989"/>
    </source>
</evidence>
<dbReference type="Pfam" id="PF14299">
    <property type="entry name" value="PP2"/>
    <property type="match status" value="1"/>
</dbReference>
<reference evidence="1" key="1">
    <citation type="submission" date="2023-08" db="EMBL/GenBank/DDBJ databases">
        <title>A de novo genome assembly of Solanum verrucosum Schlechtendal, a Mexican diploid species geographically isolated from the other diploid A-genome species in potato relatives.</title>
        <authorList>
            <person name="Hosaka K."/>
        </authorList>
    </citation>
    <scope>NUCLEOTIDE SEQUENCE</scope>
    <source>
        <tissue evidence="1">Young leaves</tissue>
    </source>
</reference>
<dbReference type="AlphaFoldDB" id="A0AAF0QL52"/>
<sequence length="110" mass="12541">VAYLVFKLGNKSCELEYANSIIRFVNYESDTETKKQANTVKLVTSAKLRGNGWMRLELGYFSSKEGNDGLVEARLLDMKRRGDKSVLIVEVIEFRPKIIKCKSSEADLKF</sequence>
<accession>A0AAF0QL52</accession>
<feature type="non-terminal residue" evidence="1">
    <location>
        <position position="1"/>
    </location>
</feature>
<dbReference type="Proteomes" id="UP001234989">
    <property type="component" value="Chromosome 4"/>
</dbReference>
<protein>
    <submittedName>
        <fullName evidence="1">Uncharacterized protein</fullName>
    </submittedName>
</protein>
<dbReference type="InterPro" id="IPR025886">
    <property type="entry name" value="PP2-like"/>
</dbReference>
<keyword evidence="2" id="KW-1185">Reference proteome</keyword>